<gene>
    <name evidence="7" type="ORF">LFA_3215</name>
</gene>
<dbReference type="SMART" id="SM00079">
    <property type="entry name" value="PBPe"/>
    <property type="match status" value="1"/>
</dbReference>
<dbReference type="InterPro" id="IPR018313">
    <property type="entry name" value="SBP_3_CS"/>
</dbReference>
<dbReference type="Pfam" id="PF00497">
    <property type="entry name" value="SBP_bac_3"/>
    <property type="match status" value="1"/>
</dbReference>
<dbReference type="GO" id="GO:0016020">
    <property type="term" value="C:membrane"/>
    <property type="evidence" value="ECO:0007669"/>
    <property type="project" value="InterPro"/>
</dbReference>
<keyword evidence="3" id="KW-0732">Signal</keyword>
<accession>A0A098G9B2</accession>
<dbReference type="AlphaFoldDB" id="A0A098G9B2"/>
<feature type="domain" description="Solute-binding protein family 3/N-terminal" evidence="5">
    <location>
        <begin position="41"/>
        <end position="265"/>
    </location>
</feature>
<comment type="similarity">
    <text evidence="2 4">Belongs to the bacterial solute-binding protein 3 family.</text>
</comment>
<evidence type="ECO:0000256" key="1">
    <source>
        <dbReference type="ARBA" id="ARBA00004196"/>
    </source>
</evidence>
<keyword evidence="8" id="KW-1185">Reference proteome</keyword>
<dbReference type="HOGENOM" id="CLU_019602_18_5_6"/>
<dbReference type="GO" id="GO:0030313">
    <property type="term" value="C:cell envelope"/>
    <property type="evidence" value="ECO:0007669"/>
    <property type="project" value="UniProtKB-SubCell"/>
</dbReference>
<organism evidence="7 8">
    <name type="scientific">Legionella fallonii LLAP-10</name>
    <dbReference type="NCBI Taxonomy" id="1212491"/>
    <lineage>
        <taxon>Bacteria</taxon>
        <taxon>Pseudomonadati</taxon>
        <taxon>Pseudomonadota</taxon>
        <taxon>Gammaproteobacteria</taxon>
        <taxon>Legionellales</taxon>
        <taxon>Legionellaceae</taxon>
        <taxon>Legionella</taxon>
    </lineage>
</organism>
<protein>
    <submittedName>
        <fullName evidence="7">Putative Glutamine ABC transporter, periplasmic glutamine-binding protein</fullName>
    </submittedName>
</protein>
<dbReference type="OrthoDB" id="9768183at2"/>
<dbReference type="CDD" id="cd13530">
    <property type="entry name" value="PBP2_peptides_like"/>
    <property type="match status" value="1"/>
</dbReference>
<dbReference type="InterPro" id="IPR001638">
    <property type="entry name" value="Solute-binding_3/MltF_N"/>
</dbReference>
<evidence type="ECO:0000313" key="8">
    <source>
        <dbReference type="Proteomes" id="UP000032430"/>
    </source>
</evidence>
<dbReference type="RefSeq" id="WP_045096844.1">
    <property type="nucleotide sequence ID" value="NZ_LN614827.1"/>
</dbReference>
<dbReference type="SMART" id="SM00062">
    <property type="entry name" value="PBPb"/>
    <property type="match status" value="1"/>
</dbReference>
<evidence type="ECO:0000256" key="3">
    <source>
        <dbReference type="ARBA" id="ARBA00022729"/>
    </source>
</evidence>
<dbReference type="Proteomes" id="UP000032430">
    <property type="component" value="Chromosome I"/>
</dbReference>
<reference evidence="8" key="1">
    <citation type="submission" date="2014-09" db="EMBL/GenBank/DDBJ databases">
        <authorList>
            <person name="Gomez-Valero L."/>
        </authorList>
    </citation>
    <scope>NUCLEOTIDE SEQUENCE [LARGE SCALE GENOMIC DNA]</scope>
    <source>
        <strain evidence="8">ATCC700992</strain>
    </source>
</reference>
<proteinExistence type="inferred from homology"/>
<dbReference type="PROSITE" id="PS01039">
    <property type="entry name" value="SBP_BACTERIAL_3"/>
    <property type="match status" value="1"/>
</dbReference>
<evidence type="ECO:0000313" key="7">
    <source>
        <dbReference type="EMBL" id="CEG58551.1"/>
    </source>
</evidence>
<evidence type="ECO:0000259" key="5">
    <source>
        <dbReference type="SMART" id="SM00062"/>
    </source>
</evidence>
<dbReference type="InterPro" id="IPR001320">
    <property type="entry name" value="Iontro_rcpt_C"/>
</dbReference>
<dbReference type="EMBL" id="LN614827">
    <property type="protein sequence ID" value="CEG58551.1"/>
    <property type="molecule type" value="Genomic_DNA"/>
</dbReference>
<dbReference type="STRING" id="1212491.LFA_3215"/>
<comment type="subcellular location">
    <subcellularLocation>
        <location evidence="1">Cell envelope</location>
    </subcellularLocation>
</comment>
<dbReference type="PANTHER" id="PTHR35936:SF17">
    <property type="entry name" value="ARGININE-BINDING EXTRACELLULAR PROTEIN ARTP"/>
    <property type="match status" value="1"/>
</dbReference>
<name>A0A098G9B2_9GAMM</name>
<dbReference type="PANTHER" id="PTHR35936">
    <property type="entry name" value="MEMBRANE-BOUND LYTIC MUREIN TRANSGLYCOSYLASE F"/>
    <property type="match status" value="1"/>
</dbReference>
<dbReference type="KEGG" id="lfa:LFA_3215"/>
<dbReference type="Gene3D" id="3.40.190.10">
    <property type="entry name" value="Periplasmic binding protein-like II"/>
    <property type="match status" value="2"/>
</dbReference>
<dbReference type="SUPFAM" id="SSF53850">
    <property type="entry name" value="Periplasmic binding protein-like II"/>
    <property type="match status" value="1"/>
</dbReference>
<sequence>MAIRRFTRGSLCSYLLGSIFFIANIKLAGAVSPPKTIRSGHLIVATYFTNPPFEYLKNGREVGFEVDLIKEVAKRLNLTIEFKNTQWETIIANLKKNKYDLIMGAITITPNRKKIIAFSEPYMTTTLSIIINKEKTPQINSLTDLHESIVGVQAATTDYDIAVKMQKEQEIKGIKIYSFKDFSTAINDLRAGKVGVVMKVFPVAFYYVEHYPELKILAPVPNDPQPLGFGFNPSNKELMKAVSTIQADMQKDGSYNTIYQRWFGR</sequence>
<feature type="domain" description="Ionotropic glutamate receptor C-terminal" evidence="6">
    <location>
        <begin position="41"/>
        <end position="265"/>
    </location>
</feature>
<evidence type="ECO:0000256" key="4">
    <source>
        <dbReference type="RuleBase" id="RU003744"/>
    </source>
</evidence>
<evidence type="ECO:0000256" key="2">
    <source>
        <dbReference type="ARBA" id="ARBA00010333"/>
    </source>
</evidence>
<evidence type="ECO:0000259" key="6">
    <source>
        <dbReference type="SMART" id="SM00079"/>
    </source>
</evidence>
<dbReference type="GO" id="GO:0015276">
    <property type="term" value="F:ligand-gated monoatomic ion channel activity"/>
    <property type="evidence" value="ECO:0007669"/>
    <property type="project" value="InterPro"/>
</dbReference>